<dbReference type="GO" id="GO:0061599">
    <property type="term" value="F:molybdopterin molybdotransferase activity"/>
    <property type="evidence" value="ECO:0007669"/>
    <property type="project" value="UniProtKB-EC"/>
</dbReference>
<dbReference type="InterPro" id="IPR036688">
    <property type="entry name" value="MoeA_C_domain_IV_sf"/>
</dbReference>
<dbReference type="SUPFAM" id="SSF53218">
    <property type="entry name" value="Molybdenum cofactor biosynthesis proteins"/>
    <property type="match status" value="1"/>
</dbReference>
<evidence type="ECO:0000256" key="6">
    <source>
        <dbReference type="ARBA" id="ARBA00022723"/>
    </source>
</evidence>
<dbReference type="Gene3D" id="3.90.105.10">
    <property type="entry name" value="Molybdopterin biosynthesis moea protein, domain 2"/>
    <property type="match status" value="1"/>
</dbReference>
<evidence type="ECO:0000256" key="7">
    <source>
        <dbReference type="ARBA" id="ARBA00022842"/>
    </source>
</evidence>
<dbReference type="GO" id="GO:0046872">
    <property type="term" value="F:metal ion binding"/>
    <property type="evidence" value="ECO:0007669"/>
    <property type="project" value="UniProtKB-KW"/>
</dbReference>
<comment type="cofactor">
    <cofactor evidence="1">
        <name>Mg(2+)</name>
        <dbReference type="ChEBI" id="CHEBI:18420"/>
    </cofactor>
</comment>
<dbReference type="UniPathway" id="UPA00344"/>
<protein>
    <recommendedName>
        <fullName evidence="3">molybdopterin molybdotransferase</fullName>
        <ecNumber evidence="3">2.10.1.1</ecNumber>
    </recommendedName>
</protein>
<dbReference type="Gene3D" id="2.40.340.10">
    <property type="entry name" value="MoeA, C-terminal, domain IV"/>
    <property type="match status" value="1"/>
</dbReference>
<dbReference type="GO" id="GO:0005829">
    <property type="term" value="C:cytosol"/>
    <property type="evidence" value="ECO:0007669"/>
    <property type="project" value="TreeGrafter"/>
</dbReference>
<dbReference type="Pfam" id="PF03453">
    <property type="entry name" value="MoeA_N"/>
    <property type="match status" value="1"/>
</dbReference>
<dbReference type="PANTHER" id="PTHR10192:SF5">
    <property type="entry name" value="GEPHYRIN"/>
    <property type="match status" value="1"/>
</dbReference>
<dbReference type="EMBL" id="UINC01015018">
    <property type="protein sequence ID" value="SVA63575.1"/>
    <property type="molecule type" value="Genomic_DNA"/>
</dbReference>
<evidence type="ECO:0000256" key="1">
    <source>
        <dbReference type="ARBA" id="ARBA00001946"/>
    </source>
</evidence>
<evidence type="ECO:0000256" key="3">
    <source>
        <dbReference type="ARBA" id="ARBA00013269"/>
    </source>
</evidence>
<dbReference type="FunFam" id="3.40.980.10:FF:000004">
    <property type="entry name" value="Molybdopterin molybdenumtransferase"/>
    <property type="match status" value="1"/>
</dbReference>
<dbReference type="NCBIfam" id="NF045515">
    <property type="entry name" value="Glp_gephyrin"/>
    <property type="match status" value="1"/>
</dbReference>
<dbReference type="FunFam" id="2.170.190.11:FF:000001">
    <property type="entry name" value="Molybdopterin molybdenumtransferase"/>
    <property type="match status" value="1"/>
</dbReference>
<dbReference type="PROSITE" id="PS01079">
    <property type="entry name" value="MOCF_BIOSYNTHESIS_2"/>
    <property type="match status" value="1"/>
</dbReference>
<dbReference type="Gene3D" id="2.170.190.11">
    <property type="entry name" value="Molybdopterin biosynthesis moea protein, domain 3"/>
    <property type="match status" value="1"/>
</dbReference>
<reference evidence="11" key="1">
    <citation type="submission" date="2018-05" db="EMBL/GenBank/DDBJ databases">
        <authorList>
            <person name="Lanie J.A."/>
            <person name="Ng W.-L."/>
            <person name="Kazmierczak K.M."/>
            <person name="Andrzejewski T.M."/>
            <person name="Davidsen T.M."/>
            <person name="Wayne K.J."/>
            <person name="Tettelin H."/>
            <person name="Glass J.I."/>
            <person name="Rusch D."/>
            <person name="Podicherti R."/>
            <person name="Tsui H.-C.T."/>
            <person name="Winkler M.E."/>
        </authorList>
    </citation>
    <scope>NUCLEOTIDE SEQUENCE</scope>
</reference>
<dbReference type="AlphaFoldDB" id="A0A381XFP8"/>
<dbReference type="Pfam" id="PF03454">
    <property type="entry name" value="MoeA_C"/>
    <property type="match status" value="1"/>
</dbReference>
<organism evidence="11">
    <name type="scientific">marine metagenome</name>
    <dbReference type="NCBI Taxonomy" id="408172"/>
    <lineage>
        <taxon>unclassified sequences</taxon>
        <taxon>metagenomes</taxon>
        <taxon>ecological metagenomes</taxon>
    </lineage>
</organism>
<evidence type="ECO:0000259" key="10">
    <source>
        <dbReference type="SMART" id="SM00852"/>
    </source>
</evidence>
<evidence type="ECO:0000256" key="2">
    <source>
        <dbReference type="ARBA" id="ARBA00005046"/>
    </source>
</evidence>
<gene>
    <name evidence="11" type="ORF">METZ01_LOCUS116429</name>
</gene>
<dbReference type="Gene3D" id="3.40.980.10">
    <property type="entry name" value="MoaB/Mog-like domain"/>
    <property type="match status" value="1"/>
</dbReference>
<dbReference type="InterPro" id="IPR005111">
    <property type="entry name" value="MoeA_C_domain_IV"/>
</dbReference>
<dbReference type="SUPFAM" id="SSF63867">
    <property type="entry name" value="MoeA C-terminal domain-like"/>
    <property type="match status" value="1"/>
</dbReference>
<keyword evidence="4" id="KW-0500">Molybdenum</keyword>
<dbReference type="Pfam" id="PF00994">
    <property type="entry name" value="MoCF_biosynth"/>
    <property type="match status" value="1"/>
</dbReference>
<evidence type="ECO:0000256" key="8">
    <source>
        <dbReference type="ARBA" id="ARBA00023150"/>
    </source>
</evidence>
<evidence type="ECO:0000256" key="5">
    <source>
        <dbReference type="ARBA" id="ARBA00022679"/>
    </source>
</evidence>
<name>A0A381XFP8_9ZZZZ</name>
<dbReference type="InterPro" id="IPR036135">
    <property type="entry name" value="MoeA_linker/N_sf"/>
</dbReference>
<dbReference type="SMART" id="SM00852">
    <property type="entry name" value="MoCF_biosynth"/>
    <property type="match status" value="1"/>
</dbReference>
<sequence length="402" mass="42640">MLSLEEAIERSLAATPKLGGETISLANAEGRFAASDAKAKVSLPAFDNSAMDGYAVRSCDLKSATADSPVGLMCVGVIPAGTFPAGSLESETCMKIYTGSPIPDGTDAVIMQEDCRSTPGDGSTILCNERVKPWENIRLQGEDIREGDAVISNGSRITAGTIGLLTASGHDRIEVGRRPRVGLLATGSELTEPPGCLKPGEIYESNRAMLASLAARVNAEPTPYPIVPDSLDNTVAALERAFAENDVVVTSGGVSVGDHDHVKPAIERLGGSVDFWKIAVKPGKPFVLGQVGSKPLFGLPGNPVSALVTYLLIVRPALLNMQGAREWRLTKRPGCLVDELVNRGDRRHFMRVTIDDRGLVLSAGGQRSHMLSSLAKANGLVDLPPKSRWSKGERVEVIPIDQ</sequence>
<evidence type="ECO:0000256" key="9">
    <source>
        <dbReference type="ARBA" id="ARBA00047317"/>
    </source>
</evidence>
<feature type="domain" description="MoaB/Mog" evidence="10">
    <location>
        <begin position="182"/>
        <end position="320"/>
    </location>
</feature>
<dbReference type="NCBIfam" id="TIGR00177">
    <property type="entry name" value="molyb_syn"/>
    <property type="match status" value="1"/>
</dbReference>
<dbReference type="EC" id="2.10.1.1" evidence="3"/>
<dbReference type="InterPro" id="IPR008284">
    <property type="entry name" value="MoCF_biosynth_CS"/>
</dbReference>
<keyword evidence="6" id="KW-0479">Metal-binding</keyword>
<keyword evidence="7" id="KW-0460">Magnesium</keyword>
<dbReference type="InterPro" id="IPR036425">
    <property type="entry name" value="MoaB/Mog-like_dom_sf"/>
</dbReference>
<proteinExistence type="predicted"/>
<dbReference type="CDD" id="cd00887">
    <property type="entry name" value="MoeA"/>
    <property type="match status" value="1"/>
</dbReference>
<dbReference type="GO" id="GO:0006777">
    <property type="term" value="P:Mo-molybdopterin cofactor biosynthetic process"/>
    <property type="evidence" value="ECO:0007669"/>
    <property type="project" value="UniProtKB-KW"/>
</dbReference>
<accession>A0A381XFP8</accession>
<dbReference type="InterPro" id="IPR038987">
    <property type="entry name" value="MoeA-like"/>
</dbReference>
<dbReference type="InterPro" id="IPR001453">
    <property type="entry name" value="MoaB/Mog_dom"/>
</dbReference>
<comment type="pathway">
    <text evidence="2">Cofactor biosynthesis; molybdopterin biosynthesis.</text>
</comment>
<dbReference type="InterPro" id="IPR005110">
    <property type="entry name" value="MoeA_linker/N"/>
</dbReference>
<dbReference type="SUPFAM" id="SSF63882">
    <property type="entry name" value="MoeA N-terminal region -like"/>
    <property type="match status" value="1"/>
</dbReference>
<evidence type="ECO:0000256" key="4">
    <source>
        <dbReference type="ARBA" id="ARBA00022505"/>
    </source>
</evidence>
<dbReference type="PANTHER" id="PTHR10192">
    <property type="entry name" value="MOLYBDOPTERIN BIOSYNTHESIS PROTEIN"/>
    <property type="match status" value="1"/>
</dbReference>
<evidence type="ECO:0000313" key="11">
    <source>
        <dbReference type="EMBL" id="SVA63575.1"/>
    </source>
</evidence>
<keyword evidence="8" id="KW-0501">Molybdenum cofactor biosynthesis</keyword>
<comment type="catalytic activity">
    <reaction evidence="9">
        <text>adenylyl-molybdopterin + molybdate = Mo-molybdopterin + AMP + H(+)</text>
        <dbReference type="Rhea" id="RHEA:35047"/>
        <dbReference type="ChEBI" id="CHEBI:15378"/>
        <dbReference type="ChEBI" id="CHEBI:36264"/>
        <dbReference type="ChEBI" id="CHEBI:62727"/>
        <dbReference type="ChEBI" id="CHEBI:71302"/>
        <dbReference type="ChEBI" id="CHEBI:456215"/>
        <dbReference type="EC" id="2.10.1.1"/>
    </reaction>
</comment>
<keyword evidence="5" id="KW-0808">Transferase</keyword>